<evidence type="ECO:0000313" key="6">
    <source>
        <dbReference type="EMBL" id="KAK9806099.1"/>
    </source>
</evidence>
<evidence type="ECO:0000256" key="1">
    <source>
        <dbReference type="ARBA" id="ARBA00023015"/>
    </source>
</evidence>
<dbReference type="Gene3D" id="1.20.5.170">
    <property type="match status" value="1"/>
</dbReference>
<dbReference type="InterPro" id="IPR046347">
    <property type="entry name" value="bZIP_sf"/>
</dbReference>
<feature type="region of interest" description="Disordered" evidence="4">
    <location>
        <begin position="300"/>
        <end position="413"/>
    </location>
</feature>
<feature type="compositionally biased region" description="Polar residues" evidence="4">
    <location>
        <begin position="84"/>
        <end position="93"/>
    </location>
</feature>
<reference evidence="6 7" key="1">
    <citation type="journal article" date="2024" name="Nat. Commun.">
        <title>Phylogenomics reveals the evolutionary origins of lichenization in chlorophyte algae.</title>
        <authorList>
            <person name="Puginier C."/>
            <person name="Libourel C."/>
            <person name="Otte J."/>
            <person name="Skaloud P."/>
            <person name="Haon M."/>
            <person name="Grisel S."/>
            <person name="Petersen M."/>
            <person name="Berrin J.G."/>
            <person name="Delaux P.M."/>
            <person name="Dal Grande F."/>
            <person name="Keller J."/>
        </authorList>
    </citation>
    <scope>NUCLEOTIDE SEQUENCE [LARGE SCALE GENOMIC DNA]</scope>
    <source>
        <strain evidence="6 7">SAG 2043</strain>
    </source>
</reference>
<sequence length="413" mass="43379">MSQPWQQQQHDLQGGRPHLAGTDDLNPQHPYHPGQVGPSGQPEWPTWAPRVQYGAGRGAGVSQRGRYGAQKWRGGGSYGHAESDPSSWQSGQAGVSAPGRQVHSGSPHLGQHGPQPPPPAEQSMESDAARPVSAGGGVGPAGGASGGPQGRGQGRMSGGQGQGGGRGRGDGSALGTMQAGEQRVVYGPTGEVLPRRVVANRQSAQRSRLRKLQYIADLEATCEELRADIDGMEPQLDFLATRCTGVAQENNMLAAHLGDLNHEVRCKDALNQGLYDEIRRLRGVALTGAYSAPAVAEGRFLQPQPPREPQASQPTVKEEQEVTAHSFSREPPQLSSGGLQAAGAARPQLRRPGEPATQLAAVRAAEPAAQQGQHGQQDDRWQQADQVVPELPASPPTSISNATDPGRLGSPGH</sequence>
<dbReference type="PROSITE" id="PS00036">
    <property type="entry name" value="BZIP_BASIC"/>
    <property type="match status" value="1"/>
</dbReference>
<feature type="domain" description="BZIP" evidence="5">
    <location>
        <begin position="195"/>
        <end position="210"/>
    </location>
</feature>
<feature type="compositionally biased region" description="Gly residues" evidence="4">
    <location>
        <begin position="134"/>
        <end position="172"/>
    </location>
</feature>
<dbReference type="PANTHER" id="PTHR46391">
    <property type="entry name" value="BASIC LEUCINE ZIPPER 34"/>
    <property type="match status" value="1"/>
</dbReference>
<dbReference type="Proteomes" id="UP001489004">
    <property type="component" value="Unassembled WGS sequence"/>
</dbReference>
<evidence type="ECO:0000259" key="5">
    <source>
        <dbReference type="PROSITE" id="PS00036"/>
    </source>
</evidence>
<dbReference type="InterPro" id="IPR052483">
    <property type="entry name" value="bZIP_transcription_regulators"/>
</dbReference>
<dbReference type="CDD" id="cd14703">
    <property type="entry name" value="bZIP_plant_RF2"/>
    <property type="match status" value="1"/>
</dbReference>
<feature type="compositionally biased region" description="Low complexity" evidence="4">
    <location>
        <begin position="333"/>
        <end position="345"/>
    </location>
</feature>
<dbReference type="PANTHER" id="PTHR46391:SF35">
    <property type="entry name" value="BASIC LEUCINE ZIPPER 34-LIKE ISOFORM X1"/>
    <property type="match status" value="1"/>
</dbReference>
<keyword evidence="3" id="KW-0539">Nucleus</keyword>
<comment type="caution">
    <text evidence="6">The sequence shown here is derived from an EMBL/GenBank/DDBJ whole genome shotgun (WGS) entry which is preliminary data.</text>
</comment>
<dbReference type="EMBL" id="JALJOR010000014">
    <property type="protein sequence ID" value="KAK9806099.1"/>
    <property type="molecule type" value="Genomic_DNA"/>
</dbReference>
<protein>
    <recommendedName>
        <fullName evidence="5">BZIP domain-containing protein</fullName>
    </recommendedName>
</protein>
<dbReference type="InterPro" id="IPR044759">
    <property type="entry name" value="bZIP_RF2"/>
</dbReference>
<keyword evidence="7" id="KW-1185">Reference proteome</keyword>
<feature type="compositionally biased region" description="Polar residues" evidence="4">
    <location>
        <begin position="1"/>
        <end position="11"/>
    </location>
</feature>
<organism evidence="6 7">
    <name type="scientific">[Myrmecia] bisecta</name>
    <dbReference type="NCBI Taxonomy" id="41462"/>
    <lineage>
        <taxon>Eukaryota</taxon>
        <taxon>Viridiplantae</taxon>
        <taxon>Chlorophyta</taxon>
        <taxon>core chlorophytes</taxon>
        <taxon>Trebouxiophyceae</taxon>
        <taxon>Trebouxiales</taxon>
        <taxon>Trebouxiaceae</taxon>
        <taxon>Myrmecia</taxon>
    </lineage>
</organism>
<dbReference type="Pfam" id="PF00170">
    <property type="entry name" value="bZIP_1"/>
    <property type="match status" value="1"/>
</dbReference>
<dbReference type="SMART" id="SM00338">
    <property type="entry name" value="BRLZ"/>
    <property type="match status" value="1"/>
</dbReference>
<evidence type="ECO:0000256" key="4">
    <source>
        <dbReference type="SAM" id="MobiDB-lite"/>
    </source>
</evidence>
<evidence type="ECO:0000256" key="3">
    <source>
        <dbReference type="ARBA" id="ARBA00023242"/>
    </source>
</evidence>
<name>A0AAW1PE91_9CHLO</name>
<proteinExistence type="predicted"/>
<dbReference type="GO" id="GO:0003700">
    <property type="term" value="F:DNA-binding transcription factor activity"/>
    <property type="evidence" value="ECO:0007669"/>
    <property type="project" value="InterPro"/>
</dbReference>
<dbReference type="SUPFAM" id="SSF57959">
    <property type="entry name" value="Leucine zipper domain"/>
    <property type="match status" value="1"/>
</dbReference>
<keyword evidence="1" id="KW-0805">Transcription regulation</keyword>
<dbReference type="InterPro" id="IPR004827">
    <property type="entry name" value="bZIP"/>
</dbReference>
<evidence type="ECO:0000256" key="2">
    <source>
        <dbReference type="ARBA" id="ARBA00023163"/>
    </source>
</evidence>
<dbReference type="AlphaFoldDB" id="A0AAW1PE91"/>
<feature type="region of interest" description="Disordered" evidence="4">
    <location>
        <begin position="1"/>
        <end position="174"/>
    </location>
</feature>
<feature type="compositionally biased region" description="Low complexity" evidence="4">
    <location>
        <begin position="360"/>
        <end position="375"/>
    </location>
</feature>
<gene>
    <name evidence="6" type="ORF">WJX72_001304</name>
</gene>
<evidence type="ECO:0000313" key="7">
    <source>
        <dbReference type="Proteomes" id="UP001489004"/>
    </source>
</evidence>
<accession>A0AAW1PE91</accession>
<keyword evidence="2" id="KW-0804">Transcription</keyword>